<dbReference type="Proteomes" id="UP000284841">
    <property type="component" value="Unassembled WGS sequence"/>
</dbReference>
<keyword evidence="2" id="KW-1185">Reference proteome</keyword>
<reference evidence="1 2" key="1">
    <citation type="submission" date="2018-08" db="EMBL/GenBank/DDBJ databases">
        <title>A genome reference for cultivated species of the human gut microbiota.</title>
        <authorList>
            <person name="Zou Y."/>
            <person name="Xue W."/>
            <person name="Luo G."/>
        </authorList>
    </citation>
    <scope>NUCLEOTIDE SEQUENCE [LARGE SCALE GENOMIC DNA]</scope>
    <source>
        <strain evidence="1 2">AM07-24</strain>
    </source>
</reference>
<accession>A0A415E4F5</accession>
<proteinExistence type="predicted"/>
<organism evidence="1 2">
    <name type="scientific">Emergencia timonensis</name>
    <dbReference type="NCBI Taxonomy" id="1776384"/>
    <lineage>
        <taxon>Bacteria</taxon>
        <taxon>Bacillati</taxon>
        <taxon>Bacillota</taxon>
        <taxon>Clostridia</taxon>
        <taxon>Peptostreptococcales</taxon>
        <taxon>Anaerovoracaceae</taxon>
        <taxon>Emergencia</taxon>
    </lineage>
</organism>
<dbReference type="EMBL" id="QRMS01000002">
    <property type="protein sequence ID" value="RHJ88498.1"/>
    <property type="molecule type" value="Genomic_DNA"/>
</dbReference>
<evidence type="ECO:0000313" key="2">
    <source>
        <dbReference type="Proteomes" id="UP000284841"/>
    </source>
</evidence>
<name>A0A415E4F5_9FIRM</name>
<gene>
    <name evidence="1" type="ORF">DW099_08940</name>
</gene>
<dbReference type="AlphaFoldDB" id="A0A415E4F5"/>
<comment type="caution">
    <text evidence="1">The sequence shown here is derived from an EMBL/GenBank/DDBJ whole genome shotgun (WGS) entry which is preliminary data.</text>
</comment>
<evidence type="ECO:0000313" key="1">
    <source>
        <dbReference type="EMBL" id="RHJ88498.1"/>
    </source>
</evidence>
<protein>
    <submittedName>
        <fullName evidence="1">Uncharacterized protein</fullName>
    </submittedName>
</protein>
<sequence>MLTPPVANAPFAVRFARPAKAGAKRQKTDLANRRPLWETCGNRNLQEIWSEGRMATFFIMLIYIKGDYRQAYEFYTR</sequence>